<feature type="non-terminal residue" evidence="1">
    <location>
        <position position="81"/>
    </location>
</feature>
<comment type="caution">
    <text evidence="1">The sequence shown here is derived from an EMBL/GenBank/DDBJ whole genome shotgun (WGS) entry which is preliminary data.</text>
</comment>
<evidence type="ECO:0000313" key="2">
    <source>
        <dbReference type="Proteomes" id="UP001331761"/>
    </source>
</evidence>
<dbReference type="AlphaFoldDB" id="A0AAN8FP23"/>
<proteinExistence type="predicted"/>
<keyword evidence="2" id="KW-1185">Reference proteome</keyword>
<dbReference type="Proteomes" id="UP001331761">
    <property type="component" value="Unassembled WGS sequence"/>
</dbReference>
<accession>A0AAN8FP23</accession>
<gene>
    <name evidence="1" type="ORF">GCK32_022231</name>
</gene>
<organism evidence="1 2">
    <name type="scientific">Trichostrongylus colubriformis</name>
    <name type="common">Black scour worm</name>
    <dbReference type="NCBI Taxonomy" id="6319"/>
    <lineage>
        <taxon>Eukaryota</taxon>
        <taxon>Metazoa</taxon>
        <taxon>Ecdysozoa</taxon>
        <taxon>Nematoda</taxon>
        <taxon>Chromadorea</taxon>
        <taxon>Rhabditida</taxon>
        <taxon>Rhabditina</taxon>
        <taxon>Rhabditomorpha</taxon>
        <taxon>Strongyloidea</taxon>
        <taxon>Trichostrongylidae</taxon>
        <taxon>Trichostrongylus</taxon>
    </lineage>
</organism>
<sequence>MFHFSAERRKERVRTSQVWTNGSCRSRAGQINLNGNNENESQLANGCITNRAGYSLKRGTSTNCQYHVTSFDSEQPLTFEQ</sequence>
<dbReference type="EMBL" id="WIXE01009997">
    <property type="protein sequence ID" value="KAK5977952.1"/>
    <property type="molecule type" value="Genomic_DNA"/>
</dbReference>
<evidence type="ECO:0000313" key="1">
    <source>
        <dbReference type="EMBL" id="KAK5977952.1"/>
    </source>
</evidence>
<reference evidence="1 2" key="1">
    <citation type="submission" date="2019-10" db="EMBL/GenBank/DDBJ databases">
        <title>Assembly and Annotation for the nematode Trichostrongylus colubriformis.</title>
        <authorList>
            <person name="Martin J."/>
        </authorList>
    </citation>
    <scope>NUCLEOTIDE SEQUENCE [LARGE SCALE GENOMIC DNA]</scope>
    <source>
        <strain evidence="1">G859</strain>
        <tissue evidence="1">Whole worm</tissue>
    </source>
</reference>
<name>A0AAN8FP23_TRICO</name>
<protein>
    <submittedName>
        <fullName evidence="1">Uncharacterized protein</fullName>
    </submittedName>
</protein>